<evidence type="ECO:0000256" key="1">
    <source>
        <dbReference type="SAM" id="Phobius"/>
    </source>
</evidence>
<dbReference type="RefSeq" id="WP_052844651.1">
    <property type="nucleotide sequence ID" value="NZ_CP011542.1"/>
</dbReference>
<dbReference type="PATRIC" id="fig|571915.4.peg.2179"/>
<reference evidence="3" key="2">
    <citation type="submission" date="2015-05" db="EMBL/GenBank/DDBJ databases">
        <title>Complete genome sequence of Corynebacterium mustelae DSM 45274, isolated from various tissues of a male ferret with lethal sepsis.</title>
        <authorList>
            <person name="Ruckert C."/>
            <person name="Albersmeier A."/>
            <person name="Winkler A."/>
            <person name="Tauch A."/>
        </authorList>
    </citation>
    <scope>NUCLEOTIDE SEQUENCE [LARGE SCALE GENOMIC DNA]</scope>
    <source>
        <strain evidence="3">DSM 45274</strain>
    </source>
</reference>
<evidence type="ECO:0000313" key="2">
    <source>
        <dbReference type="EMBL" id="AKK06369.1"/>
    </source>
</evidence>
<dbReference type="AlphaFoldDB" id="A0A0G3GYX7"/>
<reference evidence="2 3" key="1">
    <citation type="journal article" date="2015" name="Genome Announc.">
        <title>Complete Genome Sequence of the Type Strain Corynebacterium mustelae DSM 45274, Isolated from Various Tissues of a Male Ferret with Lethal Sepsis.</title>
        <authorList>
            <person name="Ruckert C."/>
            <person name="Eimer J."/>
            <person name="Winkler A."/>
            <person name="Tauch A."/>
        </authorList>
    </citation>
    <scope>NUCLEOTIDE SEQUENCE [LARGE SCALE GENOMIC DNA]</scope>
    <source>
        <strain evidence="2 3">DSM 45274</strain>
    </source>
</reference>
<gene>
    <name evidence="2" type="ORF">CMUST_10265</name>
</gene>
<evidence type="ECO:0000313" key="3">
    <source>
        <dbReference type="Proteomes" id="UP000035199"/>
    </source>
</evidence>
<protein>
    <submittedName>
        <fullName evidence="2">Uncharacterized protein</fullName>
    </submittedName>
</protein>
<sequence>MARGAMLADIMITPDSSSSQSAARFSLVDEYARTFTWPFGWLQGVGLNVLLAAIYLLVRPLAADDHYDVVTLFTVYFANFIMADVTTTNIFGHDFLRAQAASSNRSQFTKLLRNKNIVQAVVIMMPMTVITVVITWVVNGPAEVMLAIPAVLYPMLLWLGVGNILSVLYPVPAVGVKRRCALYRQWRWHVPVFISYAIPWLLYALFALTDVPGQLNALIRWCCGNPHPWESALALLVVSVFIFIVLNRISLRLATRRGLVLRHHDAMIAGEQKEEKSVW</sequence>
<dbReference type="EMBL" id="CP011542">
    <property type="protein sequence ID" value="AKK06369.1"/>
    <property type="molecule type" value="Genomic_DNA"/>
</dbReference>
<keyword evidence="1" id="KW-0472">Membrane</keyword>
<feature type="transmembrane region" description="Helical" evidence="1">
    <location>
        <begin position="190"/>
        <end position="209"/>
    </location>
</feature>
<accession>A0A0G3GYX7</accession>
<feature type="transmembrane region" description="Helical" evidence="1">
    <location>
        <begin position="229"/>
        <end position="247"/>
    </location>
</feature>
<feature type="transmembrane region" description="Helical" evidence="1">
    <location>
        <begin position="117"/>
        <end position="138"/>
    </location>
</feature>
<dbReference type="STRING" id="571915.CMUST_10265"/>
<feature type="transmembrane region" description="Helical" evidence="1">
    <location>
        <begin position="39"/>
        <end position="58"/>
    </location>
</feature>
<dbReference type="Proteomes" id="UP000035199">
    <property type="component" value="Chromosome"/>
</dbReference>
<feature type="transmembrane region" description="Helical" evidence="1">
    <location>
        <begin position="144"/>
        <end position="169"/>
    </location>
</feature>
<feature type="transmembrane region" description="Helical" evidence="1">
    <location>
        <begin position="70"/>
        <end position="96"/>
    </location>
</feature>
<proteinExistence type="predicted"/>
<keyword evidence="1" id="KW-1133">Transmembrane helix</keyword>
<organism evidence="2 3">
    <name type="scientific">Corynebacterium mustelae</name>
    <dbReference type="NCBI Taxonomy" id="571915"/>
    <lineage>
        <taxon>Bacteria</taxon>
        <taxon>Bacillati</taxon>
        <taxon>Actinomycetota</taxon>
        <taxon>Actinomycetes</taxon>
        <taxon>Mycobacteriales</taxon>
        <taxon>Corynebacteriaceae</taxon>
        <taxon>Corynebacterium</taxon>
    </lineage>
</organism>
<dbReference type="KEGG" id="cmv:CMUST_10265"/>
<dbReference type="OrthoDB" id="4377027at2"/>
<keyword evidence="1" id="KW-0812">Transmembrane</keyword>
<name>A0A0G3GYX7_9CORY</name>
<keyword evidence="3" id="KW-1185">Reference proteome</keyword>